<accession>A0ABR1D6I1</accession>
<keyword evidence="2" id="KW-1185">Reference proteome</keyword>
<evidence type="ECO:0000313" key="2">
    <source>
        <dbReference type="Proteomes" id="UP001303046"/>
    </source>
</evidence>
<protein>
    <submittedName>
        <fullName evidence="1">Uncharacterized protein</fullName>
    </submittedName>
</protein>
<sequence>MNEQDNKFYVIVKLLTVKPTRSTSFSARRKLVTTTVNNQVIREFGFVVQYDVGGCVNNREASEAVPIVLQQTPQHENEFTRKGKHYEFVLIDFDFPQMIIDVV</sequence>
<dbReference type="Proteomes" id="UP001303046">
    <property type="component" value="Unassembled WGS sequence"/>
</dbReference>
<evidence type="ECO:0000313" key="1">
    <source>
        <dbReference type="EMBL" id="KAK6746136.1"/>
    </source>
</evidence>
<dbReference type="EMBL" id="JAVFWL010000003">
    <property type="protein sequence ID" value="KAK6746136.1"/>
    <property type="molecule type" value="Genomic_DNA"/>
</dbReference>
<reference evidence="1 2" key="1">
    <citation type="submission" date="2023-08" db="EMBL/GenBank/DDBJ databases">
        <title>A Necator americanus chromosomal reference genome.</title>
        <authorList>
            <person name="Ilik V."/>
            <person name="Petrzelkova K.J."/>
            <person name="Pardy F."/>
            <person name="Fuh T."/>
            <person name="Niatou-Singa F.S."/>
            <person name="Gouil Q."/>
            <person name="Baker L."/>
            <person name="Ritchie M.E."/>
            <person name="Jex A.R."/>
            <person name="Gazzola D."/>
            <person name="Li H."/>
            <person name="Toshio Fujiwara R."/>
            <person name="Zhan B."/>
            <person name="Aroian R.V."/>
            <person name="Pafco B."/>
            <person name="Schwarz E.M."/>
        </authorList>
    </citation>
    <scope>NUCLEOTIDE SEQUENCE [LARGE SCALE GENOMIC DNA]</scope>
    <source>
        <strain evidence="1 2">Aroian</strain>
        <tissue evidence="1">Whole animal</tissue>
    </source>
</reference>
<organism evidence="1 2">
    <name type="scientific">Necator americanus</name>
    <name type="common">Human hookworm</name>
    <dbReference type="NCBI Taxonomy" id="51031"/>
    <lineage>
        <taxon>Eukaryota</taxon>
        <taxon>Metazoa</taxon>
        <taxon>Ecdysozoa</taxon>
        <taxon>Nematoda</taxon>
        <taxon>Chromadorea</taxon>
        <taxon>Rhabditida</taxon>
        <taxon>Rhabditina</taxon>
        <taxon>Rhabditomorpha</taxon>
        <taxon>Strongyloidea</taxon>
        <taxon>Ancylostomatidae</taxon>
        <taxon>Bunostominae</taxon>
        <taxon>Necator</taxon>
    </lineage>
</organism>
<proteinExistence type="predicted"/>
<name>A0ABR1D6I1_NECAM</name>
<gene>
    <name evidence="1" type="primary">Necator_chrIII.g13087</name>
    <name evidence="1" type="ORF">RB195_012320</name>
</gene>
<comment type="caution">
    <text evidence="1">The sequence shown here is derived from an EMBL/GenBank/DDBJ whole genome shotgun (WGS) entry which is preliminary data.</text>
</comment>